<sequence length="289" mass="33170">MDKLTNNLNISLPSSQNATNRKEILELKKEEQNKVKVDDISNAKSGFKVVFENKEGELMALRINEENYKNLQEHFSSYTNYIARDDNSIRLNGEANEFVANWFEKISSAFFNPTSLNNDKDSEYISVNFHKKTTLESLQNLAFKGEDSLTKNANLEEKLNFALEKDVNLDGSVNEFDVKKQSLTEILRDLKNASGESADASKMQDTQKKVESDDKDKIKEKKDEEEKTPLEKALEEGLESLSQEEKAQLESSHPQKFEELKKQELEQNLSKDFKEQILRGESPLVDKFV</sequence>
<feature type="compositionally biased region" description="Basic and acidic residues" evidence="1">
    <location>
        <begin position="205"/>
        <end position="235"/>
    </location>
</feature>
<dbReference type="RefSeq" id="WP_147734758.1">
    <property type="nucleotide sequence ID" value="NZ_JANKHQ010000003.1"/>
</dbReference>
<name>A0ABY3L0L2_9BACT</name>
<accession>A0ABY3L0L2</accession>
<organism evidence="2 3">
    <name type="scientific">Campylobacter helveticus</name>
    <dbReference type="NCBI Taxonomy" id="28898"/>
    <lineage>
        <taxon>Bacteria</taxon>
        <taxon>Pseudomonadati</taxon>
        <taxon>Campylobacterota</taxon>
        <taxon>Epsilonproteobacteria</taxon>
        <taxon>Campylobacterales</taxon>
        <taxon>Campylobacteraceae</taxon>
        <taxon>Campylobacter</taxon>
    </lineage>
</organism>
<comment type="caution">
    <text evidence="2">The sequence shown here is derived from an EMBL/GenBank/DDBJ whole genome shotgun (WGS) entry which is preliminary data.</text>
</comment>
<feature type="region of interest" description="Disordered" evidence="1">
    <location>
        <begin position="194"/>
        <end position="256"/>
    </location>
</feature>
<evidence type="ECO:0000313" key="3">
    <source>
        <dbReference type="Proteomes" id="UP000321317"/>
    </source>
</evidence>
<reference evidence="2 3" key="1">
    <citation type="submission" date="2019-08" db="EMBL/GenBank/DDBJ databases">
        <title>Rapid identification of Enteric Bacteria from Whole Genome Sequences (WGS) using Average Nucleotide Identity (ANI).</title>
        <authorList>
            <person name="Lane C."/>
        </authorList>
    </citation>
    <scope>NUCLEOTIDE SEQUENCE [LARGE SCALE GENOMIC DNA]</scope>
    <source>
        <strain evidence="2 3">D4984</strain>
    </source>
</reference>
<feature type="compositionally biased region" description="Basic and acidic residues" evidence="1">
    <location>
        <begin position="243"/>
        <end position="256"/>
    </location>
</feature>
<protein>
    <submittedName>
        <fullName evidence="2">Uncharacterized protein</fullName>
    </submittedName>
</protein>
<gene>
    <name evidence="2" type="ORF">FVD16_08045</name>
</gene>
<evidence type="ECO:0000313" key="2">
    <source>
        <dbReference type="EMBL" id="TXK56342.1"/>
    </source>
</evidence>
<dbReference type="EMBL" id="VRMA01000063">
    <property type="protein sequence ID" value="TXK56342.1"/>
    <property type="molecule type" value="Genomic_DNA"/>
</dbReference>
<keyword evidence="3" id="KW-1185">Reference proteome</keyword>
<evidence type="ECO:0000256" key="1">
    <source>
        <dbReference type="SAM" id="MobiDB-lite"/>
    </source>
</evidence>
<dbReference type="Proteomes" id="UP000321317">
    <property type="component" value="Unassembled WGS sequence"/>
</dbReference>
<proteinExistence type="predicted"/>